<evidence type="ECO:0000313" key="9">
    <source>
        <dbReference type="EMBL" id="AFC24495.1"/>
    </source>
</evidence>
<dbReference type="PANTHER" id="PTHR30329:SF21">
    <property type="entry name" value="LIPOPROTEIN YIAD-RELATED"/>
    <property type="match status" value="1"/>
</dbReference>
<dbReference type="STRING" id="984262.SGRA_1760"/>
<keyword evidence="2 4" id="KW-0472">Membrane</keyword>
<dbReference type="eggNOG" id="COG2885">
    <property type="taxonomic scope" value="Bacteria"/>
</dbReference>
<feature type="coiled-coil region" evidence="5">
    <location>
        <begin position="653"/>
        <end position="709"/>
    </location>
</feature>
<dbReference type="Gene3D" id="3.30.1330.60">
    <property type="entry name" value="OmpA-like domain"/>
    <property type="match status" value="1"/>
</dbReference>
<feature type="coiled-coil region" evidence="5">
    <location>
        <begin position="576"/>
        <end position="627"/>
    </location>
</feature>
<dbReference type="HOGENOM" id="CLU_340620_0_0_10"/>
<evidence type="ECO:0000256" key="4">
    <source>
        <dbReference type="PROSITE-ProRule" id="PRU00473"/>
    </source>
</evidence>
<dbReference type="InterPro" id="IPR006665">
    <property type="entry name" value="OmpA-like"/>
</dbReference>
<dbReference type="PANTHER" id="PTHR30329">
    <property type="entry name" value="STATOR ELEMENT OF FLAGELLAR MOTOR COMPLEX"/>
    <property type="match status" value="1"/>
</dbReference>
<evidence type="ECO:0000313" key="10">
    <source>
        <dbReference type="Proteomes" id="UP000007519"/>
    </source>
</evidence>
<gene>
    <name evidence="9" type="ordered locus">SGRA_1760</name>
</gene>
<dbReference type="Proteomes" id="UP000007519">
    <property type="component" value="Chromosome"/>
</dbReference>
<evidence type="ECO:0000256" key="7">
    <source>
        <dbReference type="SAM" id="SignalP"/>
    </source>
</evidence>
<dbReference type="InterPro" id="IPR036737">
    <property type="entry name" value="OmpA-like_sf"/>
</dbReference>
<dbReference type="RefSeq" id="WP_015692128.1">
    <property type="nucleotide sequence ID" value="NC_016940.1"/>
</dbReference>
<dbReference type="AlphaFoldDB" id="H6KZA5"/>
<keyword evidence="7" id="KW-0732">Signal</keyword>
<dbReference type="InterPro" id="IPR006664">
    <property type="entry name" value="OMP_bac"/>
</dbReference>
<proteinExistence type="predicted"/>
<keyword evidence="3" id="KW-0998">Cell outer membrane</keyword>
<evidence type="ECO:0000256" key="2">
    <source>
        <dbReference type="ARBA" id="ARBA00023136"/>
    </source>
</evidence>
<feature type="chain" id="PRO_5003603855" evidence="7">
    <location>
        <begin position="21"/>
        <end position="833"/>
    </location>
</feature>
<name>H6KZA5_SAPGL</name>
<evidence type="ECO:0000256" key="1">
    <source>
        <dbReference type="ARBA" id="ARBA00004442"/>
    </source>
</evidence>
<dbReference type="OrthoDB" id="654178at2"/>
<keyword evidence="5" id="KW-0175">Coiled coil</keyword>
<feature type="signal peptide" evidence="7">
    <location>
        <begin position="1"/>
        <end position="20"/>
    </location>
</feature>
<evidence type="ECO:0000259" key="8">
    <source>
        <dbReference type="PROSITE" id="PS51123"/>
    </source>
</evidence>
<dbReference type="KEGG" id="sgn:SGRA_1760"/>
<evidence type="ECO:0000256" key="6">
    <source>
        <dbReference type="SAM" id="MobiDB-lite"/>
    </source>
</evidence>
<accession>H6KZA5</accession>
<dbReference type="PROSITE" id="PS51123">
    <property type="entry name" value="OMPA_2"/>
    <property type="match status" value="1"/>
</dbReference>
<feature type="compositionally biased region" description="Low complexity" evidence="6">
    <location>
        <begin position="328"/>
        <end position="337"/>
    </location>
</feature>
<dbReference type="CDD" id="cd07185">
    <property type="entry name" value="OmpA_C-like"/>
    <property type="match status" value="1"/>
</dbReference>
<dbReference type="Pfam" id="PF00691">
    <property type="entry name" value="OmpA"/>
    <property type="match status" value="1"/>
</dbReference>
<dbReference type="GO" id="GO:0009279">
    <property type="term" value="C:cell outer membrane"/>
    <property type="evidence" value="ECO:0007669"/>
    <property type="project" value="UniProtKB-SubCell"/>
</dbReference>
<reference evidence="9 10" key="1">
    <citation type="journal article" date="2012" name="Stand. Genomic Sci.">
        <title>Complete genome sequencing and analysis of Saprospira grandis str. Lewin, a predatory marine bacterium.</title>
        <authorList>
            <person name="Saw J.H."/>
            <person name="Yuryev A."/>
            <person name="Kanbe M."/>
            <person name="Hou S."/>
            <person name="Young A.G."/>
            <person name="Aizawa S."/>
            <person name="Alam M."/>
        </authorList>
    </citation>
    <scope>NUCLEOTIDE SEQUENCE [LARGE SCALE GENOMIC DNA]</scope>
    <source>
        <strain evidence="9 10">Lewin</strain>
    </source>
</reference>
<feature type="domain" description="OmpA-like" evidence="8">
    <location>
        <begin position="724"/>
        <end position="833"/>
    </location>
</feature>
<evidence type="ECO:0000256" key="3">
    <source>
        <dbReference type="ARBA" id="ARBA00023237"/>
    </source>
</evidence>
<sequence length="833" mass="94930">MSRYFPLLTAFLFSSLFLQAQQTDFHWKIGASTGFSQYYGDLNERPWTYQSAYGSTEEMARYLSYQIALEKRLSAAWTLRFSGSSHLMQANDRYQNRAGELQSDDPYFDRALNAEMQLYSGQADLVYYTDNGRIFGPNAFCTPFFSLGLGFSHFSSKADLYLANGQRYHYWSDGRIYNLAENDPNANLAFEIEQDGIFETDLQELETEGQNYSPWTWQASLGLGLKFRLAQRLSLQLQTQLFYTFSDYLDDVSGDYPDNYNSTAQAYAANPSNQQGQKRGSDNRNFDAFSYNSLGLYYSFGWSSSEFDAPIIFTNELSLLQTREAAQAADSSQASSQKTETEKVGETQPAEPYAATPATNHLVNRLALLEAEQQQQELLLAQEQEAQNIEKLRNELLREQALLREQLEHEQALNEIRWRWLRQQKGGQNIEIRTIDSLPTLIKRDTIYQVDTVYQEQQLVQIDTVVEAGQSRVDTVYQQEQKVEVIRDTLVQIDTVYLTKTETEIIERDSIIIIEQQQPRFDSTVQAELLGLNKQLELIDMQMQDSSQQLLDLQVSLANLGLAMRAINEGANDSLLAAAEAQRLALEQELQRARDQRDTTIIYYDNKQELQEKLAQLRLDLKKMRRDSVTQAEEQRLVVVDTVYRQLADSAALMDLALKTKELANLKAALEQKEAELAALPQQQNEAELAALQVENRRLKQELQDIKQSVGMLGELNRQLKEQPRAKAGQYNSRIYFANASAELSIQAQRSLDLIGSIMQQQPNLKLDIAGYASKTGNSQKNEALSAARAEGVKRYLLERAQLGADRITVAAFGERKSEGNALEDRRVELRLY</sequence>
<comment type="subcellular location">
    <subcellularLocation>
        <location evidence="1">Cell outer membrane</location>
    </subcellularLocation>
</comment>
<organism evidence="9 10">
    <name type="scientific">Saprospira grandis (strain Lewin)</name>
    <dbReference type="NCBI Taxonomy" id="984262"/>
    <lineage>
        <taxon>Bacteria</taxon>
        <taxon>Pseudomonadati</taxon>
        <taxon>Bacteroidota</taxon>
        <taxon>Saprospiria</taxon>
        <taxon>Saprospirales</taxon>
        <taxon>Saprospiraceae</taxon>
        <taxon>Saprospira</taxon>
    </lineage>
</organism>
<keyword evidence="10" id="KW-1185">Reference proteome</keyword>
<feature type="coiled-coil region" evidence="5">
    <location>
        <begin position="364"/>
        <end position="413"/>
    </location>
</feature>
<evidence type="ECO:0000256" key="5">
    <source>
        <dbReference type="SAM" id="Coils"/>
    </source>
</evidence>
<dbReference type="SUPFAM" id="SSF103088">
    <property type="entry name" value="OmpA-like"/>
    <property type="match status" value="1"/>
</dbReference>
<protein>
    <submittedName>
        <fullName evidence="9">OmpA family protein</fullName>
    </submittedName>
</protein>
<dbReference type="EMBL" id="CP002831">
    <property type="protein sequence ID" value="AFC24495.1"/>
    <property type="molecule type" value="Genomic_DNA"/>
</dbReference>
<dbReference type="PRINTS" id="PR01021">
    <property type="entry name" value="OMPADOMAIN"/>
</dbReference>
<feature type="region of interest" description="Disordered" evidence="6">
    <location>
        <begin position="328"/>
        <end position="355"/>
    </location>
</feature>
<dbReference type="InterPro" id="IPR050330">
    <property type="entry name" value="Bact_OuterMem_StrucFunc"/>
</dbReference>